<protein>
    <submittedName>
        <fullName evidence="2">BZ3500_MvSof-1268-A1-R1_Chr2-1g04399 protein</fullName>
    </submittedName>
</protein>
<dbReference type="OrthoDB" id="78439at2759"/>
<dbReference type="AlphaFoldDB" id="A0A2X0KQK5"/>
<accession>A0A2X0KQK5</accession>
<reference evidence="3" key="1">
    <citation type="submission" date="2016-10" db="EMBL/GenBank/DDBJ databases">
        <authorList>
            <person name="Jeantristanb JTB J.-T."/>
            <person name="Ricardo R."/>
        </authorList>
    </citation>
    <scope>NUCLEOTIDE SEQUENCE [LARGE SCALE GENOMIC DNA]</scope>
</reference>
<evidence type="ECO:0000313" key="2">
    <source>
        <dbReference type="EMBL" id="SCZ88421.1"/>
    </source>
</evidence>
<proteinExistence type="predicted"/>
<keyword evidence="3" id="KW-1185">Reference proteome</keyword>
<dbReference type="Pfam" id="PF13966">
    <property type="entry name" value="zf-RVT"/>
    <property type="match status" value="1"/>
</dbReference>
<dbReference type="InterPro" id="IPR026960">
    <property type="entry name" value="RVT-Znf"/>
</dbReference>
<gene>
    <name evidence="2" type="ORF">BZ3500_MVSOF-1268-A1-R1_CHR2-1G04399</name>
</gene>
<evidence type="ECO:0000259" key="1">
    <source>
        <dbReference type="Pfam" id="PF13966"/>
    </source>
</evidence>
<dbReference type="Proteomes" id="UP000249723">
    <property type="component" value="Unassembled WGS sequence"/>
</dbReference>
<organism evidence="2 3">
    <name type="scientific">Microbotryum saponariae</name>
    <dbReference type="NCBI Taxonomy" id="289078"/>
    <lineage>
        <taxon>Eukaryota</taxon>
        <taxon>Fungi</taxon>
        <taxon>Dikarya</taxon>
        <taxon>Basidiomycota</taxon>
        <taxon>Pucciniomycotina</taxon>
        <taxon>Microbotryomycetes</taxon>
        <taxon>Microbotryales</taxon>
        <taxon>Microbotryaceae</taxon>
        <taxon>Microbotryum</taxon>
    </lineage>
</organism>
<sequence length="482" mass="55406">MSPSKNKKKDFVFQAREDGGLGLISIGDIVHSVALRFWDAVAGSDEAIWAPLARESWRCLVAATRDFSPWGFFSSTARVEKLYRDSTRWGAVVAAARVTVPTIKSELLTLPELLSLPPRLPSLYAEGAQHAYDDADAVAKFAQIADLYWRDEGKGWALVGHRRGFWQHSKEPALQHEHVWSRVGQLLKAKALLPKTALRPARIPLKEAPRPRCFNFFGFSRPFTIRKLRRLVNKVRFPGREDRVKRFPDGTSQSDRKRFWRWLHDRFASAVEQDTHWRLMYDVTPTRKRQHTQGHASSPTCLFCGNDAAVIETVSHYFFECAYSTSFWGGVLRILLDKLGIEDTDVDPSTFTPEQLTMGLPLLRGRGRTTSKWMWVRLACAIGFQRLHLLRWRVHQRFELDNVVAPPSLPSALRAFERDFLSRAGFVPGVRDWEPCVGFRRIDRSFALVKIYGMDREERSLVFLPALETQPREDIRRCRGDE</sequence>
<dbReference type="STRING" id="289078.A0A2X0KQK5"/>
<name>A0A2X0KQK5_9BASI</name>
<feature type="domain" description="Reverse transcriptase zinc-binding" evidence="1">
    <location>
        <begin position="275"/>
        <end position="328"/>
    </location>
</feature>
<evidence type="ECO:0000313" key="3">
    <source>
        <dbReference type="Proteomes" id="UP000249723"/>
    </source>
</evidence>
<dbReference type="EMBL" id="FMWP01000012">
    <property type="protein sequence ID" value="SCZ88421.1"/>
    <property type="molecule type" value="Genomic_DNA"/>
</dbReference>